<dbReference type="Gene3D" id="3.50.50.100">
    <property type="match status" value="1"/>
</dbReference>
<evidence type="ECO:0000259" key="1">
    <source>
        <dbReference type="Pfam" id="PF07992"/>
    </source>
</evidence>
<dbReference type="PRINTS" id="PR00368">
    <property type="entry name" value="FADPNR"/>
</dbReference>
<feature type="domain" description="FAD/NAD(P)-binding" evidence="1">
    <location>
        <begin position="82"/>
        <end position="301"/>
    </location>
</feature>
<dbReference type="OMA" id="QTEPWIN"/>
<name>A0A3E2HE59_SCYLI</name>
<dbReference type="OrthoDB" id="202203at2759"/>
<reference evidence="2 3" key="1">
    <citation type="submission" date="2018-05" db="EMBL/GenBank/DDBJ databases">
        <title>Draft genome sequence of Scytalidium lignicola DSM 105466, a ubiquitous saprotrophic fungus.</title>
        <authorList>
            <person name="Buettner E."/>
            <person name="Gebauer A.M."/>
            <person name="Hofrichter M."/>
            <person name="Liers C."/>
            <person name="Kellner H."/>
        </authorList>
    </citation>
    <scope>NUCLEOTIDE SEQUENCE [LARGE SCALE GENOMIC DNA]</scope>
    <source>
        <strain evidence="2 3">DSM 105466</strain>
    </source>
</reference>
<feature type="non-terminal residue" evidence="2">
    <location>
        <position position="1"/>
    </location>
</feature>
<dbReference type="GO" id="GO:0005737">
    <property type="term" value="C:cytoplasm"/>
    <property type="evidence" value="ECO:0007669"/>
    <property type="project" value="TreeGrafter"/>
</dbReference>
<sequence length="388" mass="42455">MIRKLTNYIQHVALWIDDIPMLSMDFTARVLEDKARQMQVPWLVRRYLRFAVTTAVDTPKAFIPYLPGTFAKCEPGSGTVIQAKVTSLYNSAVQLDRKVSLNGQQVDNIPYKYLVIATGTKLTPPSSLPGSGKLEGVDYLRKHAQQVVKSSAIVLIGGGAVGVQTATDIKELYPEKSVTLVHSRQNVMNKFNQELHDIIKERFNDLGINLKLGSRVKVPAEGYPTDGSNFNVELEDGSSIPADFAIICTGQIPQSSLLQSLSPESIDKNGFIRTLKTLQISNAKYPNIFAIGDVADTGAHKAARPGAKQAELVAKNIQHLQNQEPLEDYDATDPPAIHLTLGITKNVVFGNPQPGSTNPMIKHRDDGSLDMNIDAVWTRRGGGPNSML</sequence>
<dbReference type="STRING" id="5539.A0A3E2HE59"/>
<comment type="caution">
    <text evidence="2">The sequence shown here is derived from an EMBL/GenBank/DDBJ whole genome shotgun (WGS) entry which is preliminary data.</text>
</comment>
<organism evidence="2 3">
    <name type="scientific">Scytalidium lignicola</name>
    <name type="common">Hyphomycete</name>
    <dbReference type="NCBI Taxonomy" id="5539"/>
    <lineage>
        <taxon>Eukaryota</taxon>
        <taxon>Fungi</taxon>
        <taxon>Dikarya</taxon>
        <taxon>Ascomycota</taxon>
        <taxon>Pezizomycotina</taxon>
        <taxon>Leotiomycetes</taxon>
        <taxon>Leotiomycetes incertae sedis</taxon>
        <taxon>Scytalidium</taxon>
    </lineage>
</organism>
<dbReference type="PRINTS" id="PR00411">
    <property type="entry name" value="PNDRDTASEI"/>
</dbReference>
<accession>A0A3E2HE59</accession>
<dbReference type="SUPFAM" id="SSF51905">
    <property type="entry name" value="FAD/NAD(P)-binding domain"/>
    <property type="match status" value="1"/>
</dbReference>
<dbReference type="AlphaFoldDB" id="A0A3E2HE59"/>
<protein>
    <recommendedName>
        <fullName evidence="1">FAD/NAD(P)-binding domain-containing protein</fullName>
    </recommendedName>
</protein>
<dbReference type="PANTHER" id="PTHR43735">
    <property type="entry name" value="APOPTOSIS-INDUCING FACTOR 1"/>
    <property type="match status" value="1"/>
</dbReference>
<proteinExistence type="predicted"/>
<dbReference type="EMBL" id="NCSJ02000070">
    <property type="protein sequence ID" value="RFU31698.1"/>
    <property type="molecule type" value="Genomic_DNA"/>
</dbReference>
<dbReference type="Proteomes" id="UP000258309">
    <property type="component" value="Unassembled WGS sequence"/>
</dbReference>
<evidence type="ECO:0000313" key="2">
    <source>
        <dbReference type="EMBL" id="RFU31698.1"/>
    </source>
</evidence>
<dbReference type="InterPro" id="IPR023753">
    <property type="entry name" value="FAD/NAD-binding_dom"/>
</dbReference>
<dbReference type="InterPro" id="IPR036188">
    <property type="entry name" value="FAD/NAD-bd_sf"/>
</dbReference>
<evidence type="ECO:0000313" key="3">
    <source>
        <dbReference type="Proteomes" id="UP000258309"/>
    </source>
</evidence>
<keyword evidence="3" id="KW-1185">Reference proteome</keyword>
<gene>
    <name evidence="2" type="ORF">B7463_g4655</name>
</gene>
<dbReference type="Pfam" id="PF07992">
    <property type="entry name" value="Pyr_redox_2"/>
    <property type="match status" value="1"/>
</dbReference>
<feature type="non-terminal residue" evidence="2">
    <location>
        <position position="388"/>
    </location>
</feature>
<dbReference type="GO" id="GO:0004174">
    <property type="term" value="F:electron-transferring-flavoprotein dehydrogenase activity"/>
    <property type="evidence" value="ECO:0007669"/>
    <property type="project" value="TreeGrafter"/>
</dbReference>
<dbReference type="PANTHER" id="PTHR43735:SF11">
    <property type="entry name" value="HYPOTHETICAL OXIDOREDUCTASE (EUROFUNG)"/>
    <property type="match status" value="1"/>
</dbReference>
<dbReference type="GO" id="GO:0050660">
    <property type="term" value="F:flavin adenine dinucleotide binding"/>
    <property type="evidence" value="ECO:0007669"/>
    <property type="project" value="TreeGrafter"/>
</dbReference>